<evidence type="ECO:0000256" key="4">
    <source>
        <dbReference type="ARBA" id="ARBA00022840"/>
    </source>
</evidence>
<name>A0A4S4FTE2_9MICO</name>
<comment type="caution">
    <text evidence="8">The sequence shown here is derived from an EMBL/GenBank/DDBJ whole genome shotgun (WGS) entry which is preliminary data.</text>
</comment>
<dbReference type="EMBL" id="SSSM01000001">
    <property type="protein sequence ID" value="THG33598.1"/>
    <property type="molecule type" value="Genomic_DNA"/>
</dbReference>
<dbReference type="OrthoDB" id="9757917at2"/>
<dbReference type="Gene3D" id="3.40.50.300">
    <property type="entry name" value="P-loop containing nucleotide triphosphate hydrolases"/>
    <property type="match status" value="2"/>
</dbReference>
<evidence type="ECO:0000256" key="2">
    <source>
        <dbReference type="ARBA" id="ARBA00022801"/>
    </source>
</evidence>
<dbReference type="AlphaFoldDB" id="A0A4S4FTE2"/>
<gene>
    <name evidence="8" type="ORF">E6C64_02135</name>
</gene>
<keyword evidence="9" id="KW-1185">Reference proteome</keyword>
<dbReference type="InterPro" id="IPR041679">
    <property type="entry name" value="DNA2/NAM7-like_C"/>
</dbReference>
<dbReference type="GO" id="GO:0005524">
    <property type="term" value="F:ATP binding"/>
    <property type="evidence" value="ECO:0007669"/>
    <property type="project" value="UniProtKB-KW"/>
</dbReference>
<dbReference type="NCBIfam" id="TIGR03491">
    <property type="entry name" value="TM0106 family RecB-like putative nuclease"/>
    <property type="match status" value="1"/>
</dbReference>
<dbReference type="InterPro" id="IPR038720">
    <property type="entry name" value="YprB_RNase_H-like_dom"/>
</dbReference>
<organism evidence="8 9">
    <name type="scientific">Naasia lichenicola</name>
    <dbReference type="NCBI Taxonomy" id="2565933"/>
    <lineage>
        <taxon>Bacteria</taxon>
        <taxon>Bacillati</taxon>
        <taxon>Actinomycetota</taxon>
        <taxon>Actinomycetes</taxon>
        <taxon>Micrococcales</taxon>
        <taxon>Microbacteriaceae</taxon>
        <taxon>Naasia</taxon>
    </lineage>
</organism>
<dbReference type="PANTHER" id="PTHR43788:SF8">
    <property type="entry name" value="DNA-BINDING PROTEIN SMUBP-2"/>
    <property type="match status" value="1"/>
</dbReference>
<evidence type="ECO:0000313" key="9">
    <source>
        <dbReference type="Proteomes" id="UP000309133"/>
    </source>
</evidence>
<feature type="domain" description="YprB ribonuclease H-like" evidence="7">
    <location>
        <begin position="351"/>
        <end position="552"/>
    </location>
</feature>
<dbReference type="SUPFAM" id="SSF53098">
    <property type="entry name" value="Ribonuclease H-like"/>
    <property type="match status" value="1"/>
</dbReference>
<keyword evidence="1" id="KW-0547">Nucleotide-binding</keyword>
<protein>
    <submittedName>
        <fullName evidence="8">TM0106 family RecB-like putative nuclease</fullName>
    </submittedName>
</protein>
<evidence type="ECO:0000256" key="3">
    <source>
        <dbReference type="ARBA" id="ARBA00022806"/>
    </source>
</evidence>
<proteinExistence type="predicted"/>
<feature type="domain" description="DNA2/NAM7 helicase-like C-terminal" evidence="6">
    <location>
        <begin position="1010"/>
        <end position="1184"/>
    </location>
</feature>
<dbReference type="Pfam" id="PF13482">
    <property type="entry name" value="RNase_H_2"/>
    <property type="match status" value="1"/>
</dbReference>
<dbReference type="SUPFAM" id="SSF52540">
    <property type="entry name" value="P-loop containing nucleoside triphosphate hydrolases"/>
    <property type="match status" value="1"/>
</dbReference>
<feature type="region of interest" description="Disordered" evidence="5">
    <location>
        <begin position="1214"/>
        <end position="1236"/>
    </location>
</feature>
<dbReference type="PANTHER" id="PTHR43788">
    <property type="entry name" value="DNA2/NAM7 HELICASE FAMILY MEMBER"/>
    <property type="match status" value="1"/>
</dbReference>
<feature type="region of interest" description="Disordered" evidence="5">
    <location>
        <begin position="883"/>
        <end position="903"/>
    </location>
</feature>
<evidence type="ECO:0000313" key="8">
    <source>
        <dbReference type="EMBL" id="THG33598.1"/>
    </source>
</evidence>
<dbReference type="GO" id="GO:0016787">
    <property type="term" value="F:hydrolase activity"/>
    <property type="evidence" value="ECO:0007669"/>
    <property type="project" value="UniProtKB-KW"/>
</dbReference>
<evidence type="ECO:0000259" key="7">
    <source>
        <dbReference type="Pfam" id="PF13482"/>
    </source>
</evidence>
<accession>A0A4S4FTE2</accession>
<keyword evidence="4" id="KW-0067">ATP-binding</keyword>
<keyword evidence="2" id="KW-0378">Hydrolase</keyword>
<dbReference type="Proteomes" id="UP000309133">
    <property type="component" value="Unassembled WGS sequence"/>
</dbReference>
<sequence length="1236" mass="133605">MYLSRADDGIDTVIYSATDLTNAAKCEWALLRALDAKLGRVPAVEEPEDSMLARAGRLGDAHEARELARLLELHGAHTPGSPGGVAEIDRPDLRDAAQLAAAVTATQDALRDGADVVFQATFFDGRFVGFADFLIRTGGAGAGEGAGADASEEDASHANTGFVYEVWDTKLARRAKVTALMQLAAYAVQLERLGIRVSPVVHLLLGNGVVTDHRLTDVLPAFEHRRARLQEMLDDRLAAGAAVEWGDSRYVACGRCATCQVEIDARRDVLLVAGARSSQRARLADVQVTTIDELASSTGAVHGIGSGPLAALRAQAALQVRGESAPGGTVLYEVYNPLPLRALPAPDAGDIFFDFEGDPLWSDAAGRDWGLEYLFGVVDHDAPAHDGAERTGRVENFRPFWAHDRDEEKAALTAFLDYVTERRRRHPNLHIYHYASYERTHLQQLTARHGVGEAQLDALLAADVLVDLYPVVKRSIRISKASYSLKKLEPLYMGSRLRESEVKDAGASIEQYVEYTRARERGDLAEADRLLAAIADYNEYDCASTLGLRDWLLARAGENHVAIDTESRALAELAIASAAPALLAETPLHAALLESVPVDALRRTPDEQALALAAAAIEYHRREEKAYWWEHFARQLDEPQDWAEQRGVLLVDSDTSSVTGEWFKEPGRQERRRLRLRGALAAGSRLEPGDRPFLMYDRPAPSWADELPAGRRPDHPSTSVVSVESVDGEFEVVIDELKKGTETWQQLPMAITPASPPPPRAQAAAILEWGEQVRAALPGYAANATFDILRRTPPRLKPRFSALAETGPLVPPADAIVASALSLDNSYLAVQGPPGSGKTYVAAQVIARLVVEHGWRIGVVAQSHSVVENVLAATLATGIDPALVGKKPSKDSPPTSSDGPGWTTLGSDGHAAFLAAHAASGCVIGGTAWDFANTKRVQRRELDLLVIDEAGQFSLANTIAVGVSARNLLLLGDPQQLPQVSQGLHPEPIDTSALGWLADGHDVLPREFGYFLAESWRMHPELCRSVSDLSYEGALRSKLPETTDRRLDGIRPGLHAVPVETTGNATESPEEADRCVAIAQSLLGRAWTDPSQDRVDSPLTASDIIVVAPYNAQVAKIRERLDQAGLEGTTVGTVDKFQGREAAVAIVSLTASSADDVPRGIDFLLMPNRLNVGISRAKWAAYLVHSPALREYLPHTAEGLSELSGFLRLTAERMDPEDADPEDVDLVGSAMAGATR</sequence>
<dbReference type="GO" id="GO:0043139">
    <property type="term" value="F:5'-3' DNA helicase activity"/>
    <property type="evidence" value="ECO:0007669"/>
    <property type="project" value="TreeGrafter"/>
</dbReference>
<dbReference type="InterPro" id="IPR047187">
    <property type="entry name" value="SF1_C_Upf1"/>
</dbReference>
<dbReference type="Pfam" id="PF13604">
    <property type="entry name" value="AAA_30"/>
    <property type="match status" value="1"/>
</dbReference>
<dbReference type="CDD" id="cd17934">
    <property type="entry name" value="DEXXQc_Upf1-like"/>
    <property type="match status" value="1"/>
</dbReference>
<feature type="compositionally biased region" description="Low complexity" evidence="5">
    <location>
        <begin position="892"/>
        <end position="903"/>
    </location>
</feature>
<dbReference type="CDD" id="cd18808">
    <property type="entry name" value="SF1_C_Upf1"/>
    <property type="match status" value="1"/>
</dbReference>
<reference evidence="8 9" key="1">
    <citation type="submission" date="2019-04" db="EMBL/GenBank/DDBJ databases">
        <authorList>
            <person name="Jiang L."/>
        </authorList>
    </citation>
    <scope>NUCLEOTIDE SEQUENCE [LARGE SCALE GENOMIC DNA]</scope>
    <source>
        <strain evidence="8 9">YIM 131853</strain>
    </source>
</reference>
<dbReference type="Pfam" id="PF13087">
    <property type="entry name" value="AAA_12"/>
    <property type="match status" value="1"/>
</dbReference>
<dbReference type="InterPro" id="IPR019993">
    <property type="entry name" value="RecB_nuclease_TM0106_put"/>
</dbReference>
<evidence type="ECO:0000256" key="5">
    <source>
        <dbReference type="SAM" id="MobiDB-lite"/>
    </source>
</evidence>
<dbReference type="InterPro" id="IPR012337">
    <property type="entry name" value="RNaseH-like_sf"/>
</dbReference>
<dbReference type="InterPro" id="IPR027417">
    <property type="entry name" value="P-loop_NTPase"/>
</dbReference>
<dbReference type="InterPro" id="IPR050534">
    <property type="entry name" value="Coronavir_polyprotein_1ab"/>
</dbReference>
<keyword evidence="3" id="KW-0347">Helicase</keyword>
<evidence type="ECO:0000256" key="1">
    <source>
        <dbReference type="ARBA" id="ARBA00022741"/>
    </source>
</evidence>
<evidence type="ECO:0000259" key="6">
    <source>
        <dbReference type="Pfam" id="PF13087"/>
    </source>
</evidence>